<dbReference type="Pfam" id="PF00069">
    <property type="entry name" value="Pkinase"/>
    <property type="match status" value="1"/>
</dbReference>
<organism evidence="4 6">
    <name type="scientific">Verticillium longisporum</name>
    <name type="common">Verticillium dahliae var. longisporum</name>
    <dbReference type="NCBI Taxonomy" id="100787"/>
    <lineage>
        <taxon>Eukaryota</taxon>
        <taxon>Fungi</taxon>
        <taxon>Dikarya</taxon>
        <taxon>Ascomycota</taxon>
        <taxon>Pezizomycotina</taxon>
        <taxon>Sordariomycetes</taxon>
        <taxon>Hypocreomycetidae</taxon>
        <taxon>Glomerellales</taxon>
        <taxon>Plectosphaerellaceae</taxon>
        <taxon>Verticillium</taxon>
    </lineage>
</organism>
<keyword evidence="5" id="KW-1185">Reference proteome</keyword>
<evidence type="ECO:0000313" key="3">
    <source>
        <dbReference type="EMBL" id="CRK28770.1"/>
    </source>
</evidence>
<dbReference type="Gene3D" id="1.10.510.10">
    <property type="entry name" value="Transferase(Phosphotransferase) domain 1"/>
    <property type="match status" value="1"/>
</dbReference>
<dbReference type="EMBL" id="CVQH01020862">
    <property type="protein sequence ID" value="CRK28770.1"/>
    <property type="molecule type" value="Genomic_DNA"/>
</dbReference>
<dbReference type="STRING" id="100787.A0A0G4NBX6"/>
<dbReference type="GO" id="GO:0004674">
    <property type="term" value="F:protein serine/threonine kinase activity"/>
    <property type="evidence" value="ECO:0007669"/>
    <property type="project" value="TreeGrafter"/>
</dbReference>
<dbReference type="PROSITE" id="PS50011">
    <property type="entry name" value="PROTEIN_KINASE_DOM"/>
    <property type="match status" value="1"/>
</dbReference>
<evidence type="ECO:0000259" key="2">
    <source>
        <dbReference type="PROSITE" id="PS50011"/>
    </source>
</evidence>
<proteinExistence type="predicted"/>
<gene>
    <name evidence="3" type="ORF">BN1708_004752</name>
    <name evidence="4" type="ORF">BN1723_005908</name>
</gene>
<dbReference type="PANTHER" id="PTHR24359">
    <property type="entry name" value="SERINE/THREONINE-PROTEIN KINASE SBK1"/>
    <property type="match status" value="1"/>
</dbReference>
<dbReference type="AlphaFoldDB" id="A0A0G4NBX6"/>
<dbReference type="InterPro" id="IPR000719">
    <property type="entry name" value="Prot_kinase_dom"/>
</dbReference>
<sequence length="863" mass="97007">MMGLDSGSMSSSSQQQNLPSVLIWRAENVVLEDIGHVPDTKEGRVARSDITSNLSEVVDNGEEAQLKYSVAQASASYKGGPPTIDPLNGIDPRIDNALDGCGTLSSLEISDCDSDGRTSSPDETWDDQVLRAQHLEGFEDFLPYDELEVLMVKDRVYKYLKTCKILSGHSDTKLRAIADDMLDRHTVPDPRDAHDQPANLRRPKRETCRRKILAILASVDNVGDMNVFIEHEIYDCHLPFAIDFTGKVVSREIGGVLEPLPFEHWNWRVMDKFNHYQWRMTAPFFDMADYKCPHLKLKSDTILPFGRDPGTKKAWGGSGEVEKIMVHPAHHNYPHEKGDDQHLYFARKCLQKGDLSQEDYENRFWNERNNLLRVRKNPNVITMLASYEIDGEYSFLFPWAHGGDLAAFWRSHSTQSRLQDEDETLPLWLMTQFLAIASGVDAVHQPTSDEEQYLQLPGKAKVLYGRHGDLKPGNILCFKGEGDSLGNFQISNFGLAACHGSRSIQEIVGGKTGLTYCYRSPEFTVNRSVNPSYDVWPLGCVFLEFVGWYLLGWTHVNDFAGERNFDSNGSQIQAYPWAENSPNDRLLDEVFSNDAFFDEEMKSVDGQNVRTARIKPSVVEEIRLLREDESCSDLLLDVLDFIEDKMLRMNSNKRTQSHEIVEFFENLVQVCKDYPSYGIVKTKLPRRADTNLSEIDNRSMLDQPGGQFSLDQGIRSAAIVVAAQTIEQDSVCVAGISAPVLLRNGARSPKESEFGMTRNDFQPPELPDSPTFDTTDTSVWDDRPISVQVTRQTTPAQSQSDSFTSAYVINDGTVLSAQPKPLQAMRSTGYGYGTMGPMKRTASDNTSTNGEAPRSPWSVLFCC</sequence>
<dbReference type="Proteomes" id="UP000044602">
    <property type="component" value="Unassembled WGS sequence"/>
</dbReference>
<dbReference type="PANTHER" id="PTHR24359:SF37">
    <property type="entry name" value="PROTEIN KINASE DOMAIN-CONTAINING PROTEIN"/>
    <property type="match status" value="1"/>
</dbReference>
<accession>A0A0G4NBX6</accession>
<dbReference type="CDD" id="cd00180">
    <property type="entry name" value="PKc"/>
    <property type="match status" value="1"/>
</dbReference>
<feature type="compositionally biased region" description="Low complexity" evidence="1">
    <location>
        <begin position="768"/>
        <end position="778"/>
    </location>
</feature>
<feature type="domain" description="Protein kinase" evidence="2">
    <location>
        <begin position="307"/>
        <end position="668"/>
    </location>
</feature>
<dbReference type="SUPFAM" id="SSF56112">
    <property type="entry name" value="Protein kinase-like (PK-like)"/>
    <property type="match status" value="1"/>
</dbReference>
<evidence type="ECO:0000256" key="1">
    <source>
        <dbReference type="SAM" id="MobiDB-lite"/>
    </source>
</evidence>
<dbReference type="GO" id="GO:0005524">
    <property type="term" value="F:ATP binding"/>
    <property type="evidence" value="ECO:0007669"/>
    <property type="project" value="InterPro"/>
</dbReference>
<dbReference type="EMBL" id="CVQI01033717">
    <property type="protein sequence ID" value="CRK43923.1"/>
    <property type="molecule type" value="Genomic_DNA"/>
</dbReference>
<evidence type="ECO:0000313" key="6">
    <source>
        <dbReference type="Proteomes" id="UP000045706"/>
    </source>
</evidence>
<dbReference type="Proteomes" id="UP000045706">
    <property type="component" value="Unassembled WGS sequence"/>
</dbReference>
<evidence type="ECO:0000313" key="5">
    <source>
        <dbReference type="Proteomes" id="UP000044602"/>
    </source>
</evidence>
<evidence type="ECO:0000313" key="4">
    <source>
        <dbReference type="EMBL" id="CRK43923.1"/>
    </source>
</evidence>
<protein>
    <recommendedName>
        <fullName evidence="2">Protein kinase domain-containing protein</fullName>
    </recommendedName>
</protein>
<dbReference type="InterPro" id="IPR011009">
    <property type="entry name" value="Kinase-like_dom_sf"/>
</dbReference>
<dbReference type="Gene3D" id="3.30.200.20">
    <property type="entry name" value="Phosphorylase Kinase, domain 1"/>
    <property type="match status" value="1"/>
</dbReference>
<name>A0A0G4NBX6_VERLO</name>
<feature type="region of interest" description="Disordered" evidence="1">
    <location>
        <begin position="749"/>
        <end position="779"/>
    </location>
</feature>
<dbReference type="SMART" id="SM00220">
    <property type="entry name" value="S_TKc"/>
    <property type="match status" value="1"/>
</dbReference>
<reference evidence="5 6" key="1">
    <citation type="submission" date="2015-05" db="EMBL/GenBank/DDBJ databases">
        <authorList>
            <person name="Fogelqvist Johan"/>
        </authorList>
    </citation>
    <scope>NUCLEOTIDE SEQUENCE [LARGE SCALE GENOMIC DNA]</scope>
    <source>
        <strain evidence="3">VL1</strain>
        <strain evidence="4">VL2</strain>
    </source>
</reference>